<accession>A0A2P2PTD4</accession>
<reference evidence="1" key="1">
    <citation type="submission" date="2018-02" db="EMBL/GenBank/DDBJ databases">
        <title>Rhizophora mucronata_Transcriptome.</title>
        <authorList>
            <person name="Meera S.P."/>
            <person name="Sreeshan A."/>
            <person name="Augustine A."/>
        </authorList>
    </citation>
    <scope>NUCLEOTIDE SEQUENCE</scope>
    <source>
        <tissue evidence="1">Leaf</tissue>
    </source>
</reference>
<proteinExistence type="predicted"/>
<organism evidence="1">
    <name type="scientific">Rhizophora mucronata</name>
    <name type="common">Asiatic mangrove</name>
    <dbReference type="NCBI Taxonomy" id="61149"/>
    <lineage>
        <taxon>Eukaryota</taxon>
        <taxon>Viridiplantae</taxon>
        <taxon>Streptophyta</taxon>
        <taxon>Embryophyta</taxon>
        <taxon>Tracheophyta</taxon>
        <taxon>Spermatophyta</taxon>
        <taxon>Magnoliopsida</taxon>
        <taxon>eudicotyledons</taxon>
        <taxon>Gunneridae</taxon>
        <taxon>Pentapetalae</taxon>
        <taxon>rosids</taxon>
        <taxon>fabids</taxon>
        <taxon>Malpighiales</taxon>
        <taxon>Rhizophoraceae</taxon>
        <taxon>Rhizophora</taxon>
    </lineage>
</organism>
<protein>
    <submittedName>
        <fullName evidence="1">Uncharacterized protein</fullName>
    </submittedName>
</protein>
<sequence>MIDFIDICQLCKNRINDFLNESLGSTSIYTWHSVGLVILHLEYTLGISQSLQHASTGRLEICVNVGELS</sequence>
<name>A0A2P2PTD4_RHIMU</name>
<dbReference type="AlphaFoldDB" id="A0A2P2PTD4"/>
<dbReference type="EMBL" id="GGEC01077449">
    <property type="protein sequence ID" value="MBX57933.1"/>
    <property type="molecule type" value="Transcribed_RNA"/>
</dbReference>
<evidence type="ECO:0000313" key="1">
    <source>
        <dbReference type="EMBL" id="MBX57933.1"/>
    </source>
</evidence>